<name>A0A915MYA5_MELJA</name>
<evidence type="ECO:0000313" key="2">
    <source>
        <dbReference type="WBParaSite" id="scaffold53485_cov452.g25552"/>
    </source>
</evidence>
<accession>A0A915MYA5</accession>
<evidence type="ECO:0000313" key="1">
    <source>
        <dbReference type="Proteomes" id="UP000887561"/>
    </source>
</evidence>
<dbReference type="WBParaSite" id="scaffold53485_cov452.g25552">
    <property type="protein sequence ID" value="scaffold53485_cov452.g25552"/>
    <property type="gene ID" value="scaffold53485_cov452.g25552"/>
</dbReference>
<reference evidence="2" key="1">
    <citation type="submission" date="2022-11" db="UniProtKB">
        <authorList>
            <consortium name="WormBaseParasite"/>
        </authorList>
    </citation>
    <scope>IDENTIFICATION</scope>
</reference>
<protein>
    <submittedName>
        <fullName evidence="2">Uncharacterized protein</fullName>
    </submittedName>
</protein>
<keyword evidence="1" id="KW-1185">Reference proteome</keyword>
<proteinExistence type="predicted"/>
<organism evidence="1 2">
    <name type="scientific">Meloidogyne javanica</name>
    <name type="common">Root-knot nematode worm</name>
    <dbReference type="NCBI Taxonomy" id="6303"/>
    <lineage>
        <taxon>Eukaryota</taxon>
        <taxon>Metazoa</taxon>
        <taxon>Ecdysozoa</taxon>
        <taxon>Nematoda</taxon>
        <taxon>Chromadorea</taxon>
        <taxon>Rhabditida</taxon>
        <taxon>Tylenchina</taxon>
        <taxon>Tylenchomorpha</taxon>
        <taxon>Tylenchoidea</taxon>
        <taxon>Meloidogynidae</taxon>
        <taxon>Meloidogyninae</taxon>
        <taxon>Meloidogyne</taxon>
        <taxon>Meloidogyne incognita group</taxon>
    </lineage>
</organism>
<sequence length="68" mass="8082">LTFFTGFMAIMGEAEEQQRHCIFLYKIRDDYNENLNGNFNNKQKIEKLEDVKENGNTSDALFNEEKMR</sequence>
<dbReference type="AlphaFoldDB" id="A0A915MYA5"/>
<dbReference type="Proteomes" id="UP000887561">
    <property type="component" value="Unplaced"/>
</dbReference>